<reference evidence="1 2" key="1">
    <citation type="journal article" date="2016" name="Nat. Commun.">
        <title>Thousands of microbial genomes shed light on interconnected biogeochemical processes in an aquifer system.</title>
        <authorList>
            <person name="Anantharaman K."/>
            <person name="Brown C.T."/>
            <person name="Hug L.A."/>
            <person name="Sharon I."/>
            <person name="Castelle C.J."/>
            <person name="Probst A.J."/>
            <person name="Thomas B.C."/>
            <person name="Singh A."/>
            <person name="Wilkins M.J."/>
            <person name="Karaoz U."/>
            <person name="Brodie E.L."/>
            <person name="Williams K.H."/>
            <person name="Hubbard S.S."/>
            <person name="Banfield J.F."/>
        </authorList>
    </citation>
    <scope>NUCLEOTIDE SEQUENCE [LARGE SCALE GENOMIC DNA]</scope>
</reference>
<organism evidence="1 2">
    <name type="scientific">Candidatus Staskawiczbacteria bacterium RIFCSPHIGHO2_01_FULL_36_16</name>
    <dbReference type="NCBI Taxonomy" id="1802200"/>
    <lineage>
        <taxon>Bacteria</taxon>
        <taxon>Candidatus Staskawicziibacteriota</taxon>
    </lineage>
</organism>
<name>A0A1G2HTI0_9BACT</name>
<sequence length="63" mass="7344">MSAHINQECLLDAQGAVDQFDRLPPFISRKYNFDNLQLAQLADKNRQAVLSRNFTSWFTEKEL</sequence>
<dbReference type="EMBL" id="MHOM01000011">
    <property type="protein sequence ID" value="OGZ65178.1"/>
    <property type="molecule type" value="Genomic_DNA"/>
</dbReference>
<proteinExistence type="predicted"/>
<evidence type="ECO:0000313" key="1">
    <source>
        <dbReference type="EMBL" id="OGZ65178.1"/>
    </source>
</evidence>
<dbReference type="AlphaFoldDB" id="A0A1G2HTI0"/>
<gene>
    <name evidence="1" type="ORF">A2812_01240</name>
</gene>
<comment type="caution">
    <text evidence="1">The sequence shown here is derived from an EMBL/GenBank/DDBJ whole genome shotgun (WGS) entry which is preliminary data.</text>
</comment>
<evidence type="ECO:0000313" key="2">
    <source>
        <dbReference type="Proteomes" id="UP000177190"/>
    </source>
</evidence>
<protein>
    <submittedName>
        <fullName evidence="1">Uncharacterized protein</fullName>
    </submittedName>
</protein>
<dbReference type="Proteomes" id="UP000177190">
    <property type="component" value="Unassembled WGS sequence"/>
</dbReference>
<accession>A0A1G2HTI0</accession>